<name>A0AB40AKJ2_DIOCR</name>
<reference evidence="8" key="1">
    <citation type="submission" date="2025-08" db="UniProtKB">
        <authorList>
            <consortium name="RefSeq"/>
        </authorList>
    </citation>
    <scope>IDENTIFICATION</scope>
</reference>
<feature type="region of interest" description="Disordered" evidence="5">
    <location>
        <begin position="580"/>
        <end position="608"/>
    </location>
</feature>
<dbReference type="PANTHER" id="PTHR10688:SF5">
    <property type="entry name" value="PWWP DOMAIN-CONTAINING PROTEIN 1-RELATED"/>
    <property type="match status" value="1"/>
</dbReference>
<dbReference type="GO" id="GO:0035098">
    <property type="term" value="C:ESC/E(Z) complex"/>
    <property type="evidence" value="ECO:0007669"/>
    <property type="project" value="UniProtKB-ARBA"/>
</dbReference>
<dbReference type="PANTHER" id="PTHR10688">
    <property type="entry name" value="PWWP DOMAIN-CONTAINING PROTEIN"/>
    <property type="match status" value="1"/>
</dbReference>
<comment type="similarity">
    <text evidence="4">Belongs to the PDP family.</text>
</comment>
<dbReference type="Gene3D" id="2.30.30.140">
    <property type="match status" value="1"/>
</dbReference>
<evidence type="ECO:0000313" key="7">
    <source>
        <dbReference type="Proteomes" id="UP001515500"/>
    </source>
</evidence>
<protein>
    <submittedName>
        <fullName evidence="8">Uncharacterized protein LOC120250604</fullName>
    </submittedName>
</protein>
<dbReference type="SUPFAM" id="SSF63748">
    <property type="entry name" value="Tudor/PWWP/MBT"/>
    <property type="match status" value="1"/>
</dbReference>
<dbReference type="GO" id="GO:0006355">
    <property type="term" value="P:regulation of DNA-templated transcription"/>
    <property type="evidence" value="ECO:0007669"/>
    <property type="project" value="UniProtKB-ARBA"/>
</dbReference>
<feature type="region of interest" description="Disordered" evidence="5">
    <location>
        <begin position="714"/>
        <end position="757"/>
    </location>
</feature>
<dbReference type="FunFam" id="2.30.30.140:FF:000115">
    <property type="entry name" value="Tudor/PWWP/MBT superfamily protein"/>
    <property type="match status" value="1"/>
</dbReference>
<keyword evidence="7" id="KW-1185">Reference proteome</keyword>
<dbReference type="Pfam" id="PF00855">
    <property type="entry name" value="PWWP"/>
    <property type="match status" value="1"/>
</dbReference>
<feature type="compositionally biased region" description="Basic and acidic residues" evidence="5">
    <location>
        <begin position="774"/>
        <end position="791"/>
    </location>
</feature>
<feature type="region of interest" description="Disordered" evidence="5">
    <location>
        <begin position="1031"/>
        <end position="1148"/>
    </location>
</feature>
<dbReference type="Proteomes" id="UP001515500">
    <property type="component" value="Chromosome 19"/>
</dbReference>
<evidence type="ECO:0000259" key="6">
    <source>
        <dbReference type="PROSITE" id="PS50812"/>
    </source>
</evidence>
<dbReference type="PROSITE" id="PS50812">
    <property type="entry name" value="PWWP"/>
    <property type="match status" value="1"/>
</dbReference>
<evidence type="ECO:0000256" key="4">
    <source>
        <dbReference type="ARBA" id="ARBA00060746"/>
    </source>
</evidence>
<feature type="region of interest" description="Disordered" evidence="5">
    <location>
        <begin position="534"/>
        <end position="557"/>
    </location>
</feature>
<dbReference type="GO" id="GO:2000028">
    <property type="term" value="P:regulation of photoperiodism, flowering"/>
    <property type="evidence" value="ECO:0007669"/>
    <property type="project" value="UniProtKB-ARBA"/>
</dbReference>
<feature type="domain" description="PWWP" evidence="6">
    <location>
        <begin position="107"/>
        <end position="168"/>
    </location>
</feature>
<organism evidence="7 8">
    <name type="scientific">Dioscorea cayennensis subsp. rotundata</name>
    <name type="common">White Guinea yam</name>
    <name type="synonym">Dioscorea rotundata</name>
    <dbReference type="NCBI Taxonomy" id="55577"/>
    <lineage>
        <taxon>Eukaryota</taxon>
        <taxon>Viridiplantae</taxon>
        <taxon>Streptophyta</taxon>
        <taxon>Embryophyta</taxon>
        <taxon>Tracheophyta</taxon>
        <taxon>Spermatophyta</taxon>
        <taxon>Magnoliopsida</taxon>
        <taxon>Liliopsida</taxon>
        <taxon>Dioscoreales</taxon>
        <taxon>Dioscoreaceae</taxon>
        <taxon>Dioscorea</taxon>
    </lineage>
</organism>
<dbReference type="InterPro" id="IPR052657">
    <property type="entry name" value="PDP_family_Arabidopsis"/>
</dbReference>
<dbReference type="AlphaFoldDB" id="A0AB40AKJ2"/>
<feature type="region of interest" description="Disordered" evidence="5">
    <location>
        <begin position="774"/>
        <end position="796"/>
    </location>
</feature>
<gene>
    <name evidence="8" type="primary">LOC120250604</name>
</gene>
<feature type="compositionally biased region" description="Basic and acidic residues" evidence="5">
    <location>
        <begin position="548"/>
        <end position="557"/>
    </location>
</feature>
<evidence type="ECO:0000256" key="5">
    <source>
        <dbReference type="SAM" id="MobiDB-lite"/>
    </source>
</evidence>
<dbReference type="GeneID" id="120250604"/>
<feature type="region of interest" description="Disordered" evidence="5">
    <location>
        <begin position="35"/>
        <end position="58"/>
    </location>
</feature>
<dbReference type="SMART" id="SM00293">
    <property type="entry name" value="PWWP"/>
    <property type="match status" value="1"/>
</dbReference>
<feature type="compositionally biased region" description="Basic and acidic residues" evidence="5">
    <location>
        <begin position="913"/>
        <end position="922"/>
    </location>
</feature>
<feature type="compositionally biased region" description="Basic and acidic residues" evidence="5">
    <location>
        <begin position="36"/>
        <end position="50"/>
    </location>
</feature>
<dbReference type="RefSeq" id="XP_039115362.1">
    <property type="nucleotide sequence ID" value="XM_039259428.1"/>
</dbReference>
<sequence length="1182" mass="130702">MIGVMSEREINQKSANDVPSFEIGHEQGLHRVSQRIRAEDVPSETTDKDGAGSPAFTTGGELIRLDEVRASNLADFGGRVEKSIHGSELMAVPSGDFSATWIHGYQIGDMVWGKVKSHPWWPGHIYNEAFASPSVRRTKREGHLLVAFFGDSSYGWFDPEELIPFESHYSEKSRQTSARTFLKAVEEATDEASRRGALAVTCKCRNPYNFRSTGVPGYFAVDVFGYEHGGIYSSEQIKNIRDSFDPARMLSFVKDLACSPRTSAYRARSDMQWIRNISMILAYRRAIFEEYDEPYAEAFGLQPVRPSRNEFGVPGQTERFAPRAAPLSGLLVIPEALGVKKAVTTTTTTTTITSSIKPASSAHKPAKVSSSKKNKYEFKRREEPYYPSNFIPFSAQQQHGISYSESAGINLQQQFQQQNVQQYVPLDETVDTKQAQVAEYVLQKRSPSFVRQESFRNERDALQGINTDGAGVHAFPETFGESKPQDDRAFVGAQAKPDLFSPANVQAVADSGPFATEAGSMTFMAPPVTAQESKRATGVKVAKLPKRKREDGTPARTDDLGLVKKKKLKKESGIAVGPQRLQKKSAAGKPFGGVSSVPARPESAQGDLPRRGVVGNTLLLPKVDIGSMNIEFPQVITDLSELAINPFYGSQVNVPSIVSHIILKFRSLVYQKSLVLPPASETETAEFRAAKLAAGRVFLEQQGNVNVEMVVAKESAEQREPAQPSFVRQIKPSLRPDDPTKSGRKRGPSNRQEEISVKRVKKLTQVKTLAAEKKAGLVQKPPEKNRQDQEATKVFNASPAALVSRPVSRPPLAKKEEAPEATKVVSPTYLVMKFPPNSTLPSIASMKAKFARFGTLETDSFRVYWKSLTCKVLFRHRVDAVAAYSFGRSNDMFGYKVNYSIRDADVPVTEPQDSSRRQEPKAEGTQFGTGNGNAGSGMSLNPLRPLHQPRQQSVQLKSILKKPNDDVSGSGTGPVKESQRVKFMLGGDDVRKEPPSIVASNKSGVRLEVPMESVGVKPLSVSSMNYFPPTQPLARPSLSQHPPRFQQPLRLPELHPPAPQFQQAQPHPPRLSESHTPASHFQQPPRISELHPPAPQFQQTQRLPELHHPQPPRLPDVHYRPLGQLMQQPPPQLQPHAPEGRSRTQFPSGAESARPFLLLLFKCSEIVKNLESNLGYIPYHGL</sequence>
<evidence type="ECO:0000256" key="3">
    <source>
        <dbReference type="ARBA" id="ARBA00023242"/>
    </source>
</evidence>
<feature type="region of interest" description="Disordered" evidence="5">
    <location>
        <begin position="354"/>
        <end position="374"/>
    </location>
</feature>
<keyword evidence="2" id="KW-0804">Transcription</keyword>
<evidence type="ECO:0000256" key="1">
    <source>
        <dbReference type="ARBA" id="ARBA00023015"/>
    </source>
</evidence>
<dbReference type="CDD" id="cd05162">
    <property type="entry name" value="PWWP"/>
    <property type="match status" value="1"/>
</dbReference>
<evidence type="ECO:0000313" key="8">
    <source>
        <dbReference type="RefSeq" id="XP_039115362.1"/>
    </source>
</evidence>
<evidence type="ECO:0000256" key="2">
    <source>
        <dbReference type="ARBA" id="ARBA00023163"/>
    </source>
</evidence>
<keyword evidence="1" id="KW-0805">Transcription regulation</keyword>
<feature type="region of interest" description="Disordered" evidence="5">
    <location>
        <begin position="907"/>
        <end position="955"/>
    </location>
</feature>
<feature type="compositionally biased region" description="Basic residues" evidence="5">
    <location>
        <begin position="364"/>
        <end position="373"/>
    </location>
</feature>
<dbReference type="InterPro" id="IPR000313">
    <property type="entry name" value="PWWP_dom"/>
</dbReference>
<proteinExistence type="inferred from homology"/>
<keyword evidence="3" id="KW-0539">Nucleus</keyword>
<accession>A0AB40AKJ2</accession>